<dbReference type="Proteomes" id="UP001056291">
    <property type="component" value="Chromosome"/>
</dbReference>
<feature type="binding site" evidence="8">
    <location>
        <position position="19"/>
    </location>
    <ligand>
        <name>Mn(2+)</name>
        <dbReference type="ChEBI" id="CHEBI:29035"/>
        <label>2</label>
    </ligand>
</feature>
<proteinExistence type="inferred from homology"/>
<feature type="binding site" evidence="8">
    <location>
        <begin position="262"/>
        <end position="265"/>
    </location>
    <ligand>
        <name>substrate</name>
    </ligand>
</feature>
<name>A0ABY4W3C3_9PROT</name>
<dbReference type="EC" id="5.4.2.12" evidence="8 9"/>
<feature type="binding site" evidence="8">
    <location>
        <position position="409"/>
    </location>
    <ligand>
        <name>Mn(2+)</name>
        <dbReference type="ChEBI" id="CHEBI:29035"/>
        <label>1</label>
    </ligand>
</feature>
<comment type="pathway">
    <text evidence="2 8">Carbohydrate degradation; glycolysis; pyruvate from D-glyceraldehyde 3-phosphate: step 3/5.</text>
</comment>
<dbReference type="PANTHER" id="PTHR31637:SF0">
    <property type="entry name" value="2,3-BISPHOSPHOGLYCERATE-INDEPENDENT PHOSPHOGLYCERATE MUTASE"/>
    <property type="match status" value="1"/>
</dbReference>
<dbReference type="Gene3D" id="3.40.720.10">
    <property type="entry name" value="Alkaline Phosphatase, subunit A"/>
    <property type="match status" value="1"/>
</dbReference>
<evidence type="ECO:0000256" key="7">
    <source>
        <dbReference type="ARBA" id="ARBA00023235"/>
    </source>
</evidence>
<comment type="function">
    <text evidence="8">Catalyzes the interconversion of 2-phosphoglycerate and 3-phosphoglycerate.</text>
</comment>
<dbReference type="InterPro" id="IPR006124">
    <property type="entry name" value="Metalloenzyme"/>
</dbReference>
<feature type="binding site" evidence="8">
    <location>
        <position position="446"/>
    </location>
    <ligand>
        <name>Mn(2+)</name>
        <dbReference type="ChEBI" id="CHEBI:29035"/>
        <label>2</label>
    </ligand>
</feature>
<dbReference type="CDD" id="cd16010">
    <property type="entry name" value="iPGM"/>
    <property type="match status" value="1"/>
</dbReference>
<evidence type="ECO:0000256" key="4">
    <source>
        <dbReference type="ARBA" id="ARBA00022723"/>
    </source>
</evidence>
<dbReference type="Pfam" id="PF01676">
    <property type="entry name" value="Metalloenzyme"/>
    <property type="match status" value="1"/>
</dbReference>
<keyword evidence="5 8" id="KW-0324">Glycolysis</keyword>
<dbReference type="PANTHER" id="PTHR31637">
    <property type="entry name" value="2,3-BISPHOSPHOGLYCERATE-INDEPENDENT PHOSPHOGLYCERATE MUTASE"/>
    <property type="match status" value="1"/>
</dbReference>
<feature type="binding site" evidence="8">
    <location>
        <position position="447"/>
    </location>
    <ligand>
        <name>Mn(2+)</name>
        <dbReference type="ChEBI" id="CHEBI:29035"/>
        <label>2</label>
    </ligand>
</feature>
<dbReference type="PIRSF" id="PIRSF001492">
    <property type="entry name" value="IPGAM"/>
    <property type="match status" value="1"/>
</dbReference>
<evidence type="ECO:0000256" key="8">
    <source>
        <dbReference type="HAMAP-Rule" id="MF_01038"/>
    </source>
</evidence>
<dbReference type="GO" id="GO:0004619">
    <property type="term" value="F:phosphoglycerate mutase activity"/>
    <property type="evidence" value="ECO:0007669"/>
    <property type="project" value="UniProtKB-EC"/>
</dbReference>
<evidence type="ECO:0000256" key="1">
    <source>
        <dbReference type="ARBA" id="ARBA00000370"/>
    </source>
</evidence>
<dbReference type="SUPFAM" id="SSF53649">
    <property type="entry name" value="Alkaline phosphatase-like"/>
    <property type="match status" value="1"/>
</dbReference>
<keyword evidence="13" id="KW-1185">Reference proteome</keyword>
<feature type="binding site" evidence="8">
    <location>
        <position position="197"/>
    </location>
    <ligand>
        <name>substrate</name>
    </ligand>
</feature>
<dbReference type="InterPro" id="IPR005995">
    <property type="entry name" value="Pgm_bpd_ind"/>
</dbReference>
<dbReference type="InterPro" id="IPR036646">
    <property type="entry name" value="PGAM_B_sf"/>
</dbReference>
<feature type="binding site" evidence="8">
    <location>
        <begin position="159"/>
        <end position="160"/>
    </location>
    <ligand>
        <name>substrate</name>
    </ligand>
</feature>
<feature type="domain" description="BPG-independent PGAM N-terminal" evidence="11">
    <location>
        <begin position="89"/>
        <end position="299"/>
    </location>
</feature>
<evidence type="ECO:0000256" key="6">
    <source>
        <dbReference type="ARBA" id="ARBA00023211"/>
    </source>
</evidence>
<comment type="subunit">
    <text evidence="8">Monomer.</text>
</comment>
<reference evidence="12" key="1">
    <citation type="submission" date="2022-06" db="EMBL/GenBank/DDBJ databases">
        <title>Sneathiella actinostolidae sp. nov., isolated from a sea anemonein the Western Pacific Ocean.</title>
        <authorList>
            <person name="Wei M.J."/>
        </authorList>
    </citation>
    <scope>NUCLEOTIDE SEQUENCE</scope>
    <source>
        <strain evidence="12">PHK-P5</strain>
    </source>
</reference>
<feature type="active site" description="Phosphoserine intermediate" evidence="8">
    <location>
        <position position="69"/>
    </location>
</feature>
<feature type="binding site" evidence="8">
    <location>
        <position position="191"/>
    </location>
    <ligand>
        <name>substrate</name>
    </ligand>
</feature>
<dbReference type="InterPro" id="IPR017850">
    <property type="entry name" value="Alkaline_phosphatase_core_sf"/>
</dbReference>
<protein>
    <recommendedName>
        <fullName evidence="8 9">2,3-bisphosphoglycerate-independent phosphoglycerate mutase</fullName>
        <shortName evidence="8">BPG-independent PGAM</shortName>
        <shortName evidence="8">Phosphoglyceromutase</shortName>
        <shortName evidence="8">iPGM</shortName>
        <ecNumber evidence="8 9">5.4.2.12</ecNumber>
    </recommendedName>
</protein>
<dbReference type="HAMAP" id="MF_01038">
    <property type="entry name" value="GpmI"/>
    <property type="match status" value="1"/>
</dbReference>
<evidence type="ECO:0000256" key="9">
    <source>
        <dbReference type="NCBIfam" id="TIGR01307"/>
    </source>
</evidence>
<accession>A0ABY4W3C3</accession>
<evidence type="ECO:0000313" key="12">
    <source>
        <dbReference type="EMBL" id="USG61693.1"/>
    </source>
</evidence>
<organism evidence="12 13">
    <name type="scientific">Sneathiella marina</name>
    <dbReference type="NCBI Taxonomy" id="2950108"/>
    <lineage>
        <taxon>Bacteria</taxon>
        <taxon>Pseudomonadati</taxon>
        <taxon>Pseudomonadota</taxon>
        <taxon>Alphaproteobacteria</taxon>
        <taxon>Sneathiellales</taxon>
        <taxon>Sneathiellaceae</taxon>
        <taxon>Sneathiella</taxon>
    </lineage>
</organism>
<sequence>MTNDVKTQPNGPVLLCILDGWGHSDKVIDNAIAQGQTPNWDHMLETRPKSLLGTSGLDVGLPDGQMGNSEVGHMTIGSGRVVLQDLPRINEEIETGTLAANPELLDLIVKLRATGGICHLAGLLSPGGVHSHQDHMAAVAQILDNADIPVRIHGFMDGRDTPPTSGADFVAQITSDISGLKNTSIATLCGRYFAMDRDTNWDRIQIAYEALFSGKGTSFSDPVTAVRAAYDKEETDEFIKPLVQKDFTGIQDGDGIICANFRADRARELLSAIVEPDFDGFDRGHRPQLASIKGMVEYSAALAGFIPALFPPVQVNNTLGEIVSRAGRTQLRIAETEKYAHVTFFLNGGEERVYSGEERILVPSPKVATYDLKPEMSAPEVEDKLIAAIQSGSFDLIVVNFANPDMVGHTGVMPAAIKAVETIDGCIGRLRDAVADASGTMLITADHGNIELMRDPETEKPHTAHTTNLVPFVLAAGSGITQLNNGTLADIAPTLLHFLNITAPAEMTGHNLAIGAEGNDYKRAAS</sequence>
<dbReference type="EMBL" id="CP098747">
    <property type="protein sequence ID" value="USG61693.1"/>
    <property type="molecule type" value="Genomic_DNA"/>
</dbReference>
<feature type="binding site" evidence="8">
    <location>
        <position position="338"/>
    </location>
    <ligand>
        <name>substrate</name>
    </ligand>
</feature>
<dbReference type="Gene3D" id="3.40.1450.10">
    <property type="entry name" value="BPG-independent phosphoglycerate mutase, domain B"/>
    <property type="match status" value="1"/>
</dbReference>
<dbReference type="Pfam" id="PF06415">
    <property type="entry name" value="iPGM_N"/>
    <property type="match status" value="1"/>
</dbReference>
<comment type="catalytic activity">
    <reaction evidence="1 8">
        <text>(2R)-2-phosphoglycerate = (2R)-3-phosphoglycerate</text>
        <dbReference type="Rhea" id="RHEA:15901"/>
        <dbReference type="ChEBI" id="CHEBI:58272"/>
        <dbReference type="ChEBI" id="CHEBI:58289"/>
        <dbReference type="EC" id="5.4.2.12"/>
    </reaction>
</comment>
<comment type="cofactor">
    <cofactor evidence="8">
        <name>Mn(2+)</name>
        <dbReference type="ChEBI" id="CHEBI:29035"/>
    </cofactor>
    <text evidence="8">Binds 2 manganese ions per subunit.</text>
</comment>
<gene>
    <name evidence="8 12" type="primary">gpmI</name>
    <name evidence="12" type="ORF">NBZ79_01720</name>
</gene>
<feature type="binding site" evidence="8">
    <location>
        <position position="69"/>
    </location>
    <ligand>
        <name>Mn(2+)</name>
        <dbReference type="ChEBI" id="CHEBI:29035"/>
        <label>2</label>
    </ligand>
</feature>
<evidence type="ECO:0000259" key="11">
    <source>
        <dbReference type="Pfam" id="PF06415"/>
    </source>
</evidence>
<evidence type="ECO:0000256" key="2">
    <source>
        <dbReference type="ARBA" id="ARBA00004798"/>
    </source>
</evidence>
<dbReference type="RefSeq" id="WP_251934868.1">
    <property type="nucleotide sequence ID" value="NZ_CP098747.1"/>
</dbReference>
<evidence type="ECO:0000256" key="3">
    <source>
        <dbReference type="ARBA" id="ARBA00008819"/>
    </source>
</evidence>
<evidence type="ECO:0000256" key="5">
    <source>
        <dbReference type="ARBA" id="ARBA00023152"/>
    </source>
</evidence>
<dbReference type="NCBIfam" id="TIGR01307">
    <property type="entry name" value="pgm_bpd_ind"/>
    <property type="match status" value="1"/>
</dbReference>
<feature type="binding site" evidence="8">
    <location>
        <position position="130"/>
    </location>
    <ligand>
        <name>substrate</name>
    </ligand>
</feature>
<dbReference type="SUPFAM" id="SSF64158">
    <property type="entry name" value="2,3-Bisphosphoglycerate-independent phosphoglycerate mutase, substrate-binding domain"/>
    <property type="match status" value="1"/>
</dbReference>
<dbReference type="InterPro" id="IPR011258">
    <property type="entry name" value="BPG-indep_PGM_N"/>
</dbReference>
<feature type="binding site" evidence="8">
    <location>
        <position position="465"/>
    </location>
    <ligand>
        <name>Mn(2+)</name>
        <dbReference type="ChEBI" id="CHEBI:29035"/>
        <label>1</label>
    </ligand>
</feature>
<feature type="domain" description="Metalloenzyme" evidence="10">
    <location>
        <begin position="12"/>
        <end position="501"/>
    </location>
</feature>
<feature type="binding site" evidence="8">
    <location>
        <position position="405"/>
    </location>
    <ligand>
        <name>Mn(2+)</name>
        <dbReference type="ChEBI" id="CHEBI:29035"/>
        <label>1</label>
    </ligand>
</feature>
<evidence type="ECO:0000313" key="13">
    <source>
        <dbReference type="Proteomes" id="UP001056291"/>
    </source>
</evidence>
<keyword evidence="6 8" id="KW-0464">Manganese</keyword>
<evidence type="ECO:0000259" key="10">
    <source>
        <dbReference type="Pfam" id="PF01676"/>
    </source>
</evidence>
<keyword evidence="4 8" id="KW-0479">Metal-binding</keyword>
<keyword evidence="7 8" id="KW-0413">Isomerase</keyword>
<comment type="similarity">
    <text evidence="3 8">Belongs to the BPG-independent phosphoglycerate mutase family.</text>
</comment>